<feature type="signal peptide" evidence="6">
    <location>
        <begin position="1"/>
        <end position="23"/>
    </location>
</feature>
<keyword evidence="2" id="KW-0812">Transmembrane</keyword>
<keyword evidence="9" id="KW-1185">Reference proteome</keyword>
<dbReference type="GO" id="GO:0005886">
    <property type="term" value="C:plasma membrane"/>
    <property type="evidence" value="ECO:0007669"/>
    <property type="project" value="UniProtKB-SubCell"/>
</dbReference>
<keyword evidence="5" id="KW-0997">Cell inner membrane</keyword>
<dbReference type="PRINTS" id="PR01374">
    <property type="entry name" value="TONBPROTEIN"/>
</dbReference>
<name>A0A2L1UN44_9GAMM</name>
<dbReference type="InterPro" id="IPR006260">
    <property type="entry name" value="TonB/TolA_C"/>
</dbReference>
<evidence type="ECO:0000256" key="1">
    <source>
        <dbReference type="ARBA" id="ARBA00004167"/>
    </source>
</evidence>
<comment type="similarity">
    <text evidence="5">Belongs to the TonB family.</text>
</comment>
<dbReference type="GO" id="GO:0030288">
    <property type="term" value="C:outer membrane-bounded periplasmic space"/>
    <property type="evidence" value="ECO:0007669"/>
    <property type="project" value="InterPro"/>
</dbReference>
<keyword evidence="5" id="KW-0735">Signal-anchor</keyword>
<comment type="subcellular location">
    <subcellularLocation>
        <location evidence="5">Cell inner membrane</location>
        <topology evidence="5">Single-pass membrane protein</topology>
        <orientation evidence="5">Periplasmic side</orientation>
    </subcellularLocation>
    <subcellularLocation>
        <location evidence="1">Membrane</location>
        <topology evidence="1">Single-pass membrane protein</topology>
    </subcellularLocation>
</comment>
<dbReference type="SUPFAM" id="SSF74653">
    <property type="entry name" value="TolA/TonB C-terminal domain"/>
    <property type="match status" value="1"/>
</dbReference>
<evidence type="ECO:0000256" key="4">
    <source>
        <dbReference type="ARBA" id="ARBA00023136"/>
    </source>
</evidence>
<dbReference type="GO" id="GO:0055085">
    <property type="term" value="P:transmembrane transport"/>
    <property type="evidence" value="ECO:0007669"/>
    <property type="project" value="InterPro"/>
</dbReference>
<evidence type="ECO:0000256" key="3">
    <source>
        <dbReference type="ARBA" id="ARBA00022989"/>
    </source>
</evidence>
<accession>A0A2L1UN44</accession>
<dbReference type="GO" id="GO:0031992">
    <property type="term" value="F:energy transducer activity"/>
    <property type="evidence" value="ECO:0007669"/>
    <property type="project" value="InterPro"/>
</dbReference>
<dbReference type="EMBL" id="CP019062">
    <property type="protein sequence ID" value="AVF34341.1"/>
    <property type="molecule type" value="Genomic_DNA"/>
</dbReference>
<evidence type="ECO:0000259" key="7">
    <source>
        <dbReference type="PROSITE" id="PS52015"/>
    </source>
</evidence>
<dbReference type="InterPro" id="IPR037682">
    <property type="entry name" value="TonB_C"/>
</dbReference>
<proteinExistence type="inferred from homology"/>
<dbReference type="OrthoDB" id="6541502at2"/>
<dbReference type="PROSITE" id="PS52015">
    <property type="entry name" value="TONB_CTD"/>
    <property type="match status" value="1"/>
</dbReference>
<comment type="function">
    <text evidence="5">Interacts with outer membrane receptor proteins that carry out high-affinity binding and energy dependent uptake into the periplasmic space of specific substrates. It could act to transduce energy from the cytoplasmic membrane to specific energy-requiring processes in the outer membrane, resulting in the release into the periplasm of ligands bound by these outer membrane proteins.</text>
</comment>
<keyword evidence="5" id="KW-1003">Cell membrane</keyword>
<keyword evidence="4" id="KW-0472">Membrane</keyword>
<dbReference type="KEGG" id="rox:BV494_05085"/>
<dbReference type="InterPro" id="IPR003538">
    <property type="entry name" value="TonB"/>
</dbReference>
<feature type="chain" id="PRO_5014656098" description="Protein TonB" evidence="6">
    <location>
        <begin position="24"/>
        <end position="114"/>
    </location>
</feature>
<dbReference type="Pfam" id="PF03544">
    <property type="entry name" value="TonB_C"/>
    <property type="match status" value="1"/>
</dbReference>
<dbReference type="Gene3D" id="3.30.2420.10">
    <property type="entry name" value="TonB"/>
    <property type="match status" value="1"/>
</dbReference>
<dbReference type="GO" id="GO:0015891">
    <property type="term" value="P:siderophore transport"/>
    <property type="evidence" value="ECO:0007669"/>
    <property type="project" value="InterPro"/>
</dbReference>
<keyword evidence="5" id="KW-0653">Protein transport</keyword>
<keyword evidence="3" id="KW-1133">Transmembrane helix</keyword>
<dbReference type="GO" id="GO:0015031">
    <property type="term" value="P:protein transport"/>
    <property type="evidence" value="ECO:0007669"/>
    <property type="project" value="UniProtKB-UniRule"/>
</dbReference>
<sequence>MFWRLLLCGVFAFALSACTTNQGAEKPRLIRSATPAYPYYAMHNKIEGKVVTEFDVDAEGKVSQMRILQSDPQHLFDDSVITAVSYWRFERNKPYKNMQKNFVFKMSPDRQGLF</sequence>
<evidence type="ECO:0000313" key="8">
    <source>
        <dbReference type="EMBL" id="AVF34341.1"/>
    </source>
</evidence>
<dbReference type="RefSeq" id="WP_104921870.1">
    <property type="nucleotide sequence ID" value="NZ_CP019062.1"/>
</dbReference>
<reference evidence="9" key="1">
    <citation type="submission" date="2017-01" db="EMBL/GenBank/DDBJ databases">
        <title>Genome sequence of Rouxiella sp. ERMR1:05.</title>
        <authorList>
            <person name="Kumar R."/>
            <person name="Singh D."/>
            <person name="Kumar S."/>
        </authorList>
    </citation>
    <scope>NUCLEOTIDE SEQUENCE [LARGE SCALE GENOMIC DNA]</scope>
    <source>
        <strain evidence="9">ERMR1:05</strain>
    </source>
</reference>
<evidence type="ECO:0000256" key="2">
    <source>
        <dbReference type="ARBA" id="ARBA00022692"/>
    </source>
</evidence>
<keyword evidence="6" id="KW-0732">Signal</keyword>
<evidence type="ECO:0000256" key="5">
    <source>
        <dbReference type="RuleBase" id="RU362123"/>
    </source>
</evidence>
<keyword evidence="5" id="KW-0813">Transport</keyword>
<feature type="domain" description="TonB C-terminal" evidence="7">
    <location>
        <begin position="22"/>
        <end position="113"/>
    </location>
</feature>
<evidence type="ECO:0000256" key="6">
    <source>
        <dbReference type="SAM" id="SignalP"/>
    </source>
</evidence>
<protein>
    <recommendedName>
        <fullName evidence="5">Protein TonB</fullName>
    </recommendedName>
</protein>
<dbReference type="NCBIfam" id="TIGR01352">
    <property type="entry name" value="tonB_Cterm"/>
    <property type="match status" value="1"/>
</dbReference>
<organism evidence="8 9">
    <name type="scientific">Rahnella sikkimica</name>
    <dbReference type="NCBI Taxonomy" id="1805933"/>
    <lineage>
        <taxon>Bacteria</taxon>
        <taxon>Pseudomonadati</taxon>
        <taxon>Pseudomonadota</taxon>
        <taxon>Gammaproteobacteria</taxon>
        <taxon>Enterobacterales</taxon>
        <taxon>Yersiniaceae</taxon>
        <taxon>Rahnella</taxon>
    </lineage>
</organism>
<dbReference type="AlphaFoldDB" id="A0A2L1UN44"/>
<gene>
    <name evidence="8" type="ORF">BV494_05085</name>
</gene>
<evidence type="ECO:0000313" key="9">
    <source>
        <dbReference type="Proteomes" id="UP000239197"/>
    </source>
</evidence>
<dbReference type="PROSITE" id="PS51257">
    <property type="entry name" value="PROKAR_LIPOPROTEIN"/>
    <property type="match status" value="1"/>
</dbReference>
<dbReference type="Proteomes" id="UP000239197">
    <property type="component" value="Chromosome"/>
</dbReference>